<dbReference type="Proteomes" id="UP000291343">
    <property type="component" value="Unassembled WGS sequence"/>
</dbReference>
<dbReference type="GO" id="GO:0005975">
    <property type="term" value="P:carbohydrate metabolic process"/>
    <property type="evidence" value="ECO:0007669"/>
    <property type="project" value="InterPro"/>
</dbReference>
<dbReference type="PANTHER" id="PTHR10353:SF36">
    <property type="entry name" value="LP05116P"/>
    <property type="match status" value="1"/>
</dbReference>
<dbReference type="EMBL" id="QKKF02033617">
    <property type="protein sequence ID" value="RZF33625.1"/>
    <property type="molecule type" value="Genomic_DNA"/>
</dbReference>
<dbReference type="Gene3D" id="3.20.20.80">
    <property type="entry name" value="Glycosidases"/>
    <property type="match status" value="1"/>
</dbReference>
<comment type="subunit">
    <text evidence="2">Homodimer.</text>
</comment>
<evidence type="ECO:0000256" key="6">
    <source>
        <dbReference type="RuleBase" id="RU003690"/>
    </source>
</evidence>
<dbReference type="InterPro" id="IPR001360">
    <property type="entry name" value="Glyco_hydro_1"/>
</dbReference>
<dbReference type="GO" id="GO:0008422">
    <property type="term" value="F:beta-glucosidase activity"/>
    <property type="evidence" value="ECO:0007669"/>
    <property type="project" value="TreeGrafter"/>
</dbReference>
<evidence type="ECO:0000256" key="4">
    <source>
        <dbReference type="ARBA" id="ARBA00023180"/>
    </source>
</evidence>
<evidence type="ECO:0000256" key="5">
    <source>
        <dbReference type="ARBA" id="ARBA00023295"/>
    </source>
</evidence>
<organism evidence="7 8">
    <name type="scientific">Laodelphax striatellus</name>
    <name type="common">Small brown planthopper</name>
    <name type="synonym">Delphax striatella</name>
    <dbReference type="NCBI Taxonomy" id="195883"/>
    <lineage>
        <taxon>Eukaryota</taxon>
        <taxon>Metazoa</taxon>
        <taxon>Ecdysozoa</taxon>
        <taxon>Arthropoda</taxon>
        <taxon>Hexapoda</taxon>
        <taxon>Insecta</taxon>
        <taxon>Pterygota</taxon>
        <taxon>Neoptera</taxon>
        <taxon>Paraneoptera</taxon>
        <taxon>Hemiptera</taxon>
        <taxon>Auchenorrhyncha</taxon>
        <taxon>Fulgoroidea</taxon>
        <taxon>Delphacidae</taxon>
        <taxon>Criomorphinae</taxon>
        <taxon>Laodelphax</taxon>
    </lineage>
</organism>
<dbReference type="OrthoDB" id="65569at2759"/>
<dbReference type="PANTHER" id="PTHR10353">
    <property type="entry name" value="GLYCOSYL HYDROLASE"/>
    <property type="match status" value="1"/>
</dbReference>
<gene>
    <name evidence="7" type="ORF">LSTR_LSTR007003</name>
</gene>
<evidence type="ECO:0000313" key="7">
    <source>
        <dbReference type="EMBL" id="RZF33625.1"/>
    </source>
</evidence>
<evidence type="ECO:0000256" key="2">
    <source>
        <dbReference type="ARBA" id="ARBA00011738"/>
    </source>
</evidence>
<dbReference type="SUPFAM" id="SSF51445">
    <property type="entry name" value="(Trans)glycosidases"/>
    <property type="match status" value="1"/>
</dbReference>
<name>A0A482WJC5_LAOST</name>
<evidence type="ECO:0008006" key="9">
    <source>
        <dbReference type="Google" id="ProtNLM"/>
    </source>
</evidence>
<evidence type="ECO:0000313" key="8">
    <source>
        <dbReference type="Proteomes" id="UP000291343"/>
    </source>
</evidence>
<dbReference type="FunFam" id="3.20.20.80:FF:000013">
    <property type="entry name" value="lactase-phlorizin hydrolase"/>
    <property type="match status" value="1"/>
</dbReference>
<evidence type="ECO:0000256" key="1">
    <source>
        <dbReference type="ARBA" id="ARBA00010838"/>
    </source>
</evidence>
<dbReference type="STRING" id="195883.A0A482WJC5"/>
<dbReference type="PRINTS" id="PR00131">
    <property type="entry name" value="GLHYDRLASE1"/>
</dbReference>
<comment type="similarity">
    <text evidence="1 6">Belongs to the glycosyl hydrolase 1 family.</text>
</comment>
<dbReference type="Pfam" id="PF00232">
    <property type="entry name" value="Glyco_hydro_1"/>
    <property type="match status" value="1"/>
</dbReference>
<dbReference type="SMR" id="A0A482WJC5"/>
<dbReference type="InParanoid" id="A0A482WJC5"/>
<keyword evidence="5" id="KW-0326">Glycosidase</keyword>
<keyword evidence="3" id="KW-0378">Hydrolase</keyword>
<dbReference type="InterPro" id="IPR017853">
    <property type="entry name" value="GH"/>
</dbReference>
<evidence type="ECO:0000256" key="3">
    <source>
        <dbReference type="ARBA" id="ARBA00022801"/>
    </source>
</evidence>
<keyword evidence="8" id="KW-1185">Reference proteome</keyword>
<proteinExistence type="inferred from homology"/>
<dbReference type="AlphaFoldDB" id="A0A482WJC5"/>
<reference evidence="7 8" key="1">
    <citation type="journal article" date="2017" name="Gigascience">
        <title>Genome sequence of the small brown planthopper, Laodelphax striatellus.</title>
        <authorList>
            <person name="Zhu J."/>
            <person name="Jiang F."/>
            <person name="Wang X."/>
            <person name="Yang P."/>
            <person name="Bao Y."/>
            <person name="Zhao W."/>
            <person name="Wang W."/>
            <person name="Lu H."/>
            <person name="Wang Q."/>
            <person name="Cui N."/>
            <person name="Li J."/>
            <person name="Chen X."/>
            <person name="Luo L."/>
            <person name="Yu J."/>
            <person name="Kang L."/>
            <person name="Cui F."/>
        </authorList>
    </citation>
    <scope>NUCLEOTIDE SEQUENCE [LARGE SCALE GENOMIC DNA]</scope>
    <source>
        <strain evidence="7">Lst14</strain>
    </source>
</reference>
<accession>A0A482WJC5</accession>
<comment type="caution">
    <text evidence="7">The sequence shown here is derived from an EMBL/GenBank/DDBJ whole genome shotgun (WGS) entry which is preliminary data.</text>
</comment>
<keyword evidence="4" id="KW-0325">Glycoprotein</keyword>
<sequence>MMKKERGSLSSRDIHSVVNLRIYPGKSQRSHLSQSRLGYEPLHHSTPYQSLMILLPLYLIRVALFSASFVCGDENPGSETNNMSMKLPEGFLLGVGSSSYQIEGAAFEDNKGESIWDRFVRTRTDLIVDGSNGDVACDSYHKYEDDIKILKDLGVDFYRFSISWPRILPNGDISNINQAGIDYYNKVINGLIENGIQPMVTMYHWELPQNLQEIGGWTNPVLADFFEDYADILFKNFGDRVKWWCTINEPHLHSVFGHGQAAPDLPIHAPGLNYTGTAEYLAGKTQLVSHARAYRLYEKHYLKEQGGKLGIVLDTFYYRYSSESGMEAAERAKAFEYGWFLNPIYSAEGGYPALMSERIMENSKAEGRKRSRLPELTKEEIDLIKGTSDFLGVNHYTTYYAEDMIAVDKTPSFFTDAAFNSIPNSETKTAEPSWIKVEPEGFRELLVWIKDTYNNPTVIITENGCGDAESINDYNKINYHKKYIKEVIDAINEDECKIIGYSAWSLMDSYEWTSGYTEKFGFYHVDFTDPDRKRTPKLSALFYKELLKTRTLVI</sequence>
<protein>
    <recommendedName>
        <fullName evidence="9">Beta-glucosidase</fullName>
    </recommendedName>
</protein>